<dbReference type="InterPro" id="IPR011115">
    <property type="entry name" value="SecA_DEAD"/>
</dbReference>
<sequence length="405" mass="46007">MGTSAATKRFLAQVNTGEGKSFVIAAIAIIQAKTLGTVDIITSSSVLAKRDSEELTDIYKEFDLTVSHNCDENTEKRKISYKANVVYGDIASFQRDYLLHTFYKKNILGDRQRKIVIVDEVDNMLLDNGNNMLYLSHQVAGMERMDSLFVFIHKLVHMPLINSQMKTKEIEVEFDTKMIKEKVMIDLTGKLDIKYLDDKILTDKIVQTAWNKLVELEIINRDGYLNKLSDAGFELVKKDLEAELGKCCPQPLVSRILVCLKVIVNRERFISVPDYLKDFCILHLDEYIESCKKSMFLKHKNEYVIDVDHTREDSDLQPKVTIVDQNTGVDLSNSQWSEGLHQCVQLKHGCRLLPITLKAVFISNVLFLKGYEIINGLSGTLGSAEESQALADLYEAKLIRIPTSK</sequence>
<dbReference type="Gene3D" id="3.90.1440.10">
    <property type="entry name" value="SecA, preprotein cross-linking domain"/>
    <property type="match status" value="1"/>
</dbReference>
<dbReference type="Gene3D" id="3.40.50.300">
    <property type="entry name" value="P-loop containing nucleotide triphosphate hydrolases"/>
    <property type="match status" value="1"/>
</dbReference>
<feature type="domain" description="SecA family profile" evidence="4">
    <location>
        <begin position="1"/>
        <end position="405"/>
    </location>
</feature>
<accession>A0A914PYW7</accession>
<keyword evidence="1" id="KW-0813">Transport</keyword>
<dbReference type="WBParaSite" id="PDA_v2.g24061.t1">
    <property type="protein sequence ID" value="PDA_v2.g24061.t1"/>
    <property type="gene ID" value="PDA_v2.g24061"/>
</dbReference>
<dbReference type="Proteomes" id="UP000887578">
    <property type="component" value="Unplaced"/>
</dbReference>
<evidence type="ECO:0000259" key="4">
    <source>
        <dbReference type="PROSITE" id="PS51196"/>
    </source>
</evidence>
<evidence type="ECO:0000259" key="3">
    <source>
        <dbReference type="PROSITE" id="PS51192"/>
    </source>
</evidence>
<reference evidence="6" key="1">
    <citation type="submission" date="2022-11" db="UniProtKB">
        <authorList>
            <consortium name="WormBaseParasite"/>
        </authorList>
    </citation>
    <scope>IDENTIFICATION</scope>
</reference>
<organism evidence="5 6">
    <name type="scientific">Panagrolaimus davidi</name>
    <dbReference type="NCBI Taxonomy" id="227884"/>
    <lineage>
        <taxon>Eukaryota</taxon>
        <taxon>Metazoa</taxon>
        <taxon>Ecdysozoa</taxon>
        <taxon>Nematoda</taxon>
        <taxon>Chromadorea</taxon>
        <taxon>Rhabditida</taxon>
        <taxon>Tylenchina</taxon>
        <taxon>Panagrolaimomorpha</taxon>
        <taxon>Panagrolaimoidea</taxon>
        <taxon>Panagrolaimidae</taxon>
        <taxon>Panagrolaimus</taxon>
    </lineage>
</organism>
<dbReference type="SUPFAM" id="SSF52540">
    <property type="entry name" value="P-loop containing nucleoside triphosphate hydrolases"/>
    <property type="match status" value="1"/>
</dbReference>
<dbReference type="GO" id="GO:0017038">
    <property type="term" value="P:protein import"/>
    <property type="evidence" value="ECO:0007669"/>
    <property type="project" value="InterPro"/>
</dbReference>
<dbReference type="PANTHER" id="PTHR30612:SF0">
    <property type="entry name" value="CHLOROPLAST PROTEIN-TRANSPORTING ATPASE"/>
    <property type="match status" value="1"/>
</dbReference>
<dbReference type="InterPro" id="IPR014018">
    <property type="entry name" value="SecA_motor_DEAD"/>
</dbReference>
<dbReference type="GO" id="GO:0016020">
    <property type="term" value="C:membrane"/>
    <property type="evidence" value="ECO:0007669"/>
    <property type="project" value="InterPro"/>
</dbReference>
<dbReference type="GO" id="GO:0006886">
    <property type="term" value="P:intracellular protein transport"/>
    <property type="evidence" value="ECO:0007669"/>
    <property type="project" value="InterPro"/>
</dbReference>
<dbReference type="PROSITE" id="PS51192">
    <property type="entry name" value="HELICASE_ATP_BIND_1"/>
    <property type="match status" value="1"/>
</dbReference>
<dbReference type="Pfam" id="PF07517">
    <property type="entry name" value="SecA_DEAD"/>
    <property type="match status" value="1"/>
</dbReference>
<dbReference type="AlphaFoldDB" id="A0A914PYW7"/>
<evidence type="ECO:0000313" key="6">
    <source>
        <dbReference type="WBParaSite" id="PDA_v2.g24061.t1"/>
    </source>
</evidence>
<keyword evidence="2" id="KW-0811">Translocation</keyword>
<evidence type="ECO:0000256" key="2">
    <source>
        <dbReference type="ARBA" id="ARBA00023010"/>
    </source>
</evidence>
<dbReference type="GO" id="GO:0005524">
    <property type="term" value="F:ATP binding"/>
    <property type="evidence" value="ECO:0007669"/>
    <property type="project" value="InterPro"/>
</dbReference>
<evidence type="ECO:0000313" key="5">
    <source>
        <dbReference type="Proteomes" id="UP000887578"/>
    </source>
</evidence>
<dbReference type="InterPro" id="IPR027417">
    <property type="entry name" value="P-loop_NTPase"/>
</dbReference>
<dbReference type="GO" id="GO:0006605">
    <property type="term" value="P:protein targeting"/>
    <property type="evidence" value="ECO:0007669"/>
    <property type="project" value="InterPro"/>
</dbReference>
<dbReference type="PRINTS" id="PR00906">
    <property type="entry name" value="SECA"/>
</dbReference>
<dbReference type="PANTHER" id="PTHR30612">
    <property type="entry name" value="SECA INNER MEMBRANE COMPONENT OF SEC PROTEIN SECRETION SYSTEM"/>
    <property type="match status" value="1"/>
</dbReference>
<evidence type="ECO:0000256" key="1">
    <source>
        <dbReference type="ARBA" id="ARBA00022927"/>
    </source>
</evidence>
<dbReference type="SMART" id="SM00957">
    <property type="entry name" value="SecA_DEAD"/>
    <property type="match status" value="1"/>
</dbReference>
<dbReference type="InterPro" id="IPR014001">
    <property type="entry name" value="Helicase_ATP-bd"/>
</dbReference>
<dbReference type="InterPro" id="IPR036670">
    <property type="entry name" value="SecA_X-link_sf"/>
</dbReference>
<dbReference type="InterPro" id="IPR000185">
    <property type="entry name" value="SecA"/>
</dbReference>
<dbReference type="PROSITE" id="PS51196">
    <property type="entry name" value="SECA_MOTOR_DEAD"/>
    <property type="match status" value="1"/>
</dbReference>
<dbReference type="SUPFAM" id="SSF81767">
    <property type="entry name" value="Pre-protein crosslinking domain of SecA"/>
    <property type="match status" value="1"/>
</dbReference>
<protein>
    <submittedName>
        <fullName evidence="6">Chloroplast protein-transporting ATPase</fullName>
    </submittedName>
</protein>
<proteinExistence type="predicted"/>
<name>A0A914PYW7_9BILA</name>
<feature type="domain" description="Helicase ATP-binding" evidence="3">
    <location>
        <begin position="1"/>
        <end position="136"/>
    </location>
</feature>
<keyword evidence="1" id="KW-0653">Protein transport</keyword>
<keyword evidence="5" id="KW-1185">Reference proteome</keyword>